<keyword evidence="3" id="KW-0472">Membrane</keyword>
<keyword evidence="6" id="KW-1185">Reference proteome</keyword>
<evidence type="ECO:0000313" key="5">
    <source>
        <dbReference type="EMBL" id="EAT16466.1"/>
    </source>
</evidence>
<dbReference type="RefSeq" id="WP_005999163.1">
    <property type="nucleotide sequence ID" value="NZ_AAEW02000005.1"/>
</dbReference>
<dbReference type="InterPro" id="IPR050469">
    <property type="entry name" value="Diguanylate_Cyclase"/>
</dbReference>
<protein>
    <recommendedName>
        <fullName evidence="1">diguanylate cyclase</fullName>
        <ecNumber evidence="1">2.7.7.65</ecNumber>
    </recommendedName>
</protein>
<organism evidence="5 6">
    <name type="scientific">Desulfuromonas acetoxidans (strain DSM 684 / 11070)</name>
    <dbReference type="NCBI Taxonomy" id="281689"/>
    <lineage>
        <taxon>Bacteria</taxon>
        <taxon>Pseudomonadati</taxon>
        <taxon>Thermodesulfobacteriota</taxon>
        <taxon>Desulfuromonadia</taxon>
        <taxon>Desulfuromonadales</taxon>
        <taxon>Desulfuromonadaceae</taxon>
        <taxon>Desulfuromonas</taxon>
    </lineage>
</organism>
<dbReference type="CDD" id="cd01949">
    <property type="entry name" value="GGDEF"/>
    <property type="match status" value="1"/>
</dbReference>
<comment type="caution">
    <text evidence="5">The sequence shown here is derived from an EMBL/GenBank/DDBJ whole genome shotgun (WGS) entry which is preliminary data.</text>
</comment>
<dbReference type="Pfam" id="PF00990">
    <property type="entry name" value="GGDEF"/>
    <property type="match status" value="1"/>
</dbReference>
<comment type="catalytic activity">
    <reaction evidence="2">
        <text>2 GTP = 3',3'-c-di-GMP + 2 diphosphate</text>
        <dbReference type="Rhea" id="RHEA:24898"/>
        <dbReference type="ChEBI" id="CHEBI:33019"/>
        <dbReference type="ChEBI" id="CHEBI:37565"/>
        <dbReference type="ChEBI" id="CHEBI:58805"/>
        <dbReference type="EC" id="2.7.7.65"/>
    </reaction>
</comment>
<dbReference type="InterPro" id="IPR029787">
    <property type="entry name" value="Nucleotide_cyclase"/>
</dbReference>
<name>Q1K1C2_DESA6</name>
<sequence length="398" mass="44417">MRCKSALLSLMFPGILVALPVLGGWLWAPQSHVLTTLLPTIAALLIVAALLVSWRFSCSRLVLLCVLLVVHECVLSGFIDLFPAWQLLLPVNLLLLSVVGERPVVSLAMLYRLGLIVMQPVVLFVLATTLAEEYQRLVALHWSFSTPFVPFSLNLSLYEIIVTLVALALLLRVVWRPSMESSVLLWALLLICTAQLSDVQARVPVVVLHGLLILIVLVSVFERSYTLAFRDELTGLPSRRAFLDFVNRRSSGYSLAIVDIDHFKKVNDTHGHDVGDQVLKRVAGRLAAVSNGGKAFRYGGEEFVVLFYRRDVERVNDALDLLRQSIADTPFVLRQKPRPEKRPRRVVATKDRQPSLRVTVSIGVSHWHKGADLDGVIKRADQALYKAKKTGRNRVVKG</sequence>
<dbReference type="SMART" id="SM00267">
    <property type="entry name" value="GGDEF"/>
    <property type="match status" value="1"/>
</dbReference>
<dbReference type="EC" id="2.7.7.65" evidence="1"/>
<evidence type="ECO:0000259" key="4">
    <source>
        <dbReference type="PROSITE" id="PS50887"/>
    </source>
</evidence>
<proteinExistence type="predicted"/>
<feature type="domain" description="GGDEF" evidence="4">
    <location>
        <begin position="251"/>
        <end position="398"/>
    </location>
</feature>
<dbReference type="Gene3D" id="3.30.70.270">
    <property type="match status" value="1"/>
</dbReference>
<dbReference type="NCBIfam" id="TIGR00254">
    <property type="entry name" value="GGDEF"/>
    <property type="match status" value="1"/>
</dbReference>
<evidence type="ECO:0000256" key="3">
    <source>
        <dbReference type="SAM" id="Phobius"/>
    </source>
</evidence>
<evidence type="ECO:0000313" key="6">
    <source>
        <dbReference type="Proteomes" id="UP000005695"/>
    </source>
</evidence>
<dbReference type="GO" id="GO:0043709">
    <property type="term" value="P:cell adhesion involved in single-species biofilm formation"/>
    <property type="evidence" value="ECO:0007669"/>
    <property type="project" value="TreeGrafter"/>
</dbReference>
<dbReference type="PROSITE" id="PS50887">
    <property type="entry name" value="GGDEF"/>
    <property type="match status" value="1"/>
</dbReference>
<dbReference type="AlphaFoldDB" id="Q1K1C2"/>
<dbReference type="SUPFAM" id="SSF55073">
    <property type="entry name" value="Nucleotide cyclase"/>
    <property type="match status" value="1"/>
</dbReference>
<dbReference type="InterPro" id="IPR043128">
    <property type="entry name" value="Rev_trsase/Diguanyl_cyclase"/>
</dbReference>
<dbReference type="GO" id="GO:0005886">
    <property type="term" value="C:plasma membrane"/>
    <property type="evidence" value="ECO:0007669"/>
    <property type="project" value="TreeGrafter"/>
</dbReference>
<dbReference type="EMBL" id="AAEW02000005">
    <property type="protein sequence ID" value="EAT16466.1"/>
    <property type="molecule type" value="Genomic_DNA"/>
</dbReference>
<feature type="transmembrane region" description="Helical" evidence="3">
    <location>
        <begin position="151"/>
        <end position="174"/>
    </location>
</feature>
<feature type="transmembrane region" description="Helical" evidence="3">
    <location>
        <begin position="113"/>
        <end position="131"/>
    </location>
</feature>
<reference evidence="5" key="1">
    <citation type="submission" date="2006-05" db="EMBL/GenBank/DDBJ databases">
        <title>Annotation of the draft genome assembly of Desulfuromonas acetoxidans DSM 684.</title>
        <authorList>
            <consortium name="US DOE Joint Genome Institute (JGI-ORNL)"/>
            <person name="Larimer F."/>
            <person name="Land M."/>
            <person name="Hauser L."/>
        </authorList>
    </citation>
    <scope>NUCLEOTIDE SEQUENCE [LARGE SCALE GENOMIC DNA]</scope>
    <source>
        <strain evidence="5">DSM 684</strain>
    </source>
</reference>
<accession>Q1K1C2</accession>
<evidence type="ECO:0000256" key="2">
    <source>
        <dbReference type="ARBA" id="ARBA00034247"/>
    </source>
</evidence>
<dbReference type="PANTHER" id="PTHR45138">
    <property type="entry name" value="REGULATORY COMPONENTS OF SENSORY TRANSDUCTION SYSTEM"/>
    <property type="match status" value="1"/>
</dbReference>
<dbReference type="GO" id="GO:0052621">
    <property type="term" value="F:diguanylate cyclase activity"/>
    <property type="evidence" value="ECO:0007669"/>
    <property type="project" value="UniProtKB-EC"/>
</dbReference>
<feature type="transmembrane region" description="Helical" evidence="3">
    <location>
        <begin position="33"/>
        <end position="54"/>
    </location>
</feature>
<reference evidence="5" key="2">
    <citation type="submission" date="2006-05" db="EMBL/GenBank/DDBJ databases">
        <title>Sequencing of the draft genome and assembly of Desulfuromonas acetoxidans DSM 684.</title>
        <authorList>
            <consortium name="US DOE Joint Genome Institute (JGI-PGF)"/>
            <person name="Copeland A."/>
            <person name="Lucas S."/>
            <person name="Lapidus A."/>
            <person name="Barry K."/>
            <person name="Detter J.C."/>
            <person name="Glavina del Rio T."/>
            <person name="Hammon N."/>
            <person name="Israni S."/>
            <person name="Dalin E."/>
            <person name="Tice H."/>
            <person name="Bruce D."/>
            <person name="Pitluck S."/>
            <person name="Richardson P."/>
        </authorList>
    </citation>
    <scope>NUCLEOTIDE SEQUENCE [LARGE SCALE GENOMIC DNA]</scope>
    <source>
        <strain evidence="5">DSM 684</strain>
    </source>
</reference>
<dbReference type="Proteomes" id="UP000005695">
    <property type="component" value="Unassembled WGS sequence"/>
</dbReference>
<feature type="transmembrane region" description="Helical" evidence="3">
    <location>
        <begin position="7"/>
        <end position="27"/>
    </location>
</feature>
<feature type="transmembrane region" description="Helical" evidence="3">
    <location>
        <begin position="61"/>
        <end position="79"/>
    </location>
</feature>
<feature type="transmembrane region" description="Helical" evidence="3">
    <location>
        <begin position="203"/>
        <end position="221"/>
    </location>
</feature>
<gene>
    <name evidence="5" type="ORF">Dace_1930</name>
</gene>
<dbReference type="InterPro" id="IPR000160">
    <property type="entry name" value="GGDEF_dom"/>
</dbReference>
<evidence type="ECO:0000256" key="1">
    <source>
        <dbReference type="ARBA" id="ARBA00012528"/>
    </source>
</evidence>
<dbReference type="PANTHER" id="PTHR45138:SF9">
    <property type="entry name" value="DIGUANYLATE CYCLASE DGCM-RELATED"/>
    <property type="match status" value="1"/>
</dbReference>
<dbReference type="OrthoDB" id="7323245at2"/>
<keyword evidence="3" id="KW-0812">Transmembrane</keyword>
<dbReference type="GO" id="GO:1902201">
    <property type="term" value="P:negative regulation of bacterial-type flagellum-dependent cell motility"/>
    <property type="evidence" value="ECO:0007669"/>
    <property type="project" value="TreeGrafter"/>
</dbReference>
<keyword evidence="3" id="KW-1133">Transmembrane helix</keyword>